<dbReference type="EMBL" id="CP065047">
    <property type="protein sequence ID" value="QPI38390.1"/>
    <property type="molecule type" value="Genomic_DNA"/>
</dbReference>
<dbReference type="KEGG" id="mku:I2456_02175"/>
<dbReference type="Proteomes" id="UP000465306">
    <property type="component" value="Unassembled WGS sequence"/>
</dbReference>
<sequence length="89" mass="9861">METSVSTVLDAIAPEHRTVIIDELARRDSALLAQLRDAQEPTTQQREAVEHLLATAVIKSLGSDYTPNEHGLAVERAVKAFLEAWPIRE</sequence>
<name>A0AAX1JA89_9MYCO</name>
<evidence type="ECO:0000313" key="4">
    <source>
        <dbReference type="Proteomes" id="UP000663583"/>
    </source>
</evidence>
<reference evidence="1" key="2">
    <citation type="submission" date="2020-02" db="EMBL/GenBank/DDBJ databases">
        <authorList>
            <person name="Matsumoto Y."/>
            <person name="Kinjo T."/>
            <person name="Motooka D."/>
            <person name="Nabeya D."/>
            <person name="Jung N."/>
            <person name="Uechi K."/>
            <person name="Horii T."/>
            <person name="Iida T."/>
            <person name="Fujita J."/>
            <person name="Nakamura S."/>
        </authorList>
    </citation>
    <scope>NUCLEOTIDE SEQUENCE</scope>
    <source>
        <strain evidence="1">JCM 13573</strain>
    </source>
</reference>
<reference evidence="2" key="3">
    <citation type="submission" date="2020-11" db="EMBL/GenBank/DDBJ databases">
        <title>Intraspecies plasmid and genomic variation of Mycobacterium kubicae revealed by the complete genome sequences of two clinical isolates.</title>
        <authorList>
            <person name="Hendrix J.R."/>
            <person name="Epperson L.E."/>
            <person name="Honda J.R."/>
            <person name="Strong M."/>
        </authorList>
    </citation>
    <scope>NUCLEOTIDE SEQUENCE</scope>
    <source>
        <strain evidence="2">JCM 13573</strain>
    </source>
</reference>
<proteinExistence type="predicted"/>
<reference evidence="1 3" key="1">
    <citation type="journal article" date="2019" name="Emerg. Microbes Infect.">
        <title>Comprehensive subspecies identification of 175 nontuberculous mycobacteria species based on 7547 genomic profiles.</title>
        <authorList>
            <person name="Matsumoto Y."/>
            <person name="Kinjo T."/>
            <person name="Motooka D."/>
            <person name="Nabeya D."/>
            <person name="Jung N."/>
            <person name="Uechi K."/>
            <person name="Horii T."/>
            <person name="Iida T."/>
            <person name="Fujita J."/>
            <person name="Nakamura S."/>
        </authorList>
    </citation>
    <scope>NUCLEOTIDE SEQUENCE [LARGE SCALE GENOMIC DNA]</scope>
    <source>
        <strain evidence="1 3">JCM 13573</strain>
    </source>
</reference>
<protein>
    <submittedName>
        <fullName evidence="2">Uncharacterized protein</fullName>
    </submittedName>
</protein>
<evidence type="ECO:0000313" key="3">
    <source>
        <dbReference type="Proteomes" id="UP000465306"/>
    </source>
</evidence>
<organism evidence="2 4">
    <name type="scientific">Mycobacterium kubicae</name>
    <dbReference type="NCBI Taxonomy" id="120959"/>
    <lineage>
        <taxon>Bacteria</taxon>
        <taxon>Bacillati</taxon>
        <taxon>Actinomycetota</taxon>
        <taxon>Actinomycetes</taxon>
        <taxon>Mycobacteriales</taxon>
        <taxon>Mycobacteriaceae</taxon>
        <taxon>Mycobacterium</taxon>
        <taxon>Mycobacterium simiae complex</taxon>
    </lineage>
</organism>
<accession>A0AAX1JA89</accession>
<dbReference type="EMBL" id="BLKU01000001">
    <property type="protein sequence ID" value="GFG62793.1"/>
    <property type="molecule type" value="Genomic_DNA"/>
</dbReference>
<gene>
    <name evidence="2" type="ORF">I2456_02175</name>
    <name evidence="1" type="ORF">MKUB_02830</name>
</gene>
<dbReference type="Proteomes" id="UP000663583">
    <property type="component" value="Chromosome"/>
</dbReference>
<evidence type="ECO:0000313" key="1">
    <source>
        <dbReference type="EMBL" id="GFG62793.1"/>
    </source>
</evidence>
<keyword evidence="3" id="KW-1185">Reference proteome</keyword>
<dbReference type="AlphaFoldDB" id="A0AAX1JA89"/>
<dbReference type="RefSeq" id="WP_068030524.1">
    <property type="nucleotide sequence ID" value="NZ_BLKU01000001.1"/>
</dbReference>
<evidence type="ECO:0000313" key="2">
    <source>
        <dbReference type="EMBL" id="QPI38390.1"/>
    </source>
</evidence>